<evidence type="ECO:0000313" key="3">
    <source>
        <dbReference type="Proteomes" id="UP000696485"/>
    </source>
</evidence>
<sequence length="173" mass="19093">MPRVLQDQEIFLTFVAFYGATVAFSRWFPEAGNLIAVHTHPSSYLPTLKSVSEQTMLFYAISLIVDFFRVLSAAVLESAAISFAGMEPFSYLPFLAALVSIAKDGLLLACLYAFPDESPAANNASQLMPVAVSVEQAMYLVGFLALARGLYTWTYAIGRDKRQVIPKENKKTH</sequence>
<comment type="caution">
    <text evidence="2">The sequence shown here is derived from an EMBL/GenBank/DDBJ whole genome shotgun (WGS) entry which is preliminary data.</text>
</comment>
<reference evidence="2" key="1">
    <citation type="journal article" date="2020" name="Fungal Divers.">
        <title>Resolving the Mortierellaceae phylogeny through synthesis of multi-gene phylogenetics and phylogenomics.</title>
        <authorList>
            <person name="Vandepol N."/>
            <person name="Liber J."/>
            <person name="Desiro A."/>
            <person name="Na H."/>
            <person name="Kennedy M."/>
            <person name="Barry K."/>
            <person name="Grigoriev I.V."/>
            <person name="Miller A.N."/>
            <person name="O'Donnell K."/>
            <person name="Stajich J.E."/>
            <person name="Bonito G."/>
        </authorList>
    </citation>
    <scope>NUCLEOTIDE SEQUENCE</scope>
    <source>
        <strain evidence="2">NVP1</strain>
    </source>
</reference>
<keyword evidence="1" id="KW-0472">Membrane</keyword>
<evidence type="ECO:0000256" key="1">
    <source>
        <dbReference type="SAM" id="Phobius"/>
    </source>
</evidence>
<accession>A0A9P5SS91</accession>
<evidence type="ECO:0000313" key="2">
    <source>
        <dbReference type="EMBL" id="KAF9337351.1"/>
    </source>
</evidence>
<feature type="transmembrane region" description="Helical" evidence="1">
    <location>
        <begin position="137"/>
        <end position="157"/>
    </location>
</feature>
<feature type="transmembrane region" description="Helical" evidence="1">
    <location>
        <begin position="10"/>
        <end position="28"/>
    </location>
</feature>
<protein>
    <submittedName>
        <fullName evidence="2">Uncharacterized protein</fullName>
    </submittedName>
</protein>
<organism evidence="2 3">
    <name type="scientific">Podila minutissima</name>
    <dbReference type="NCBI Taxonomy" id="64525"/>
    <lineage>
        <taxon>Eukaryota</taxon>
        <taxon>Fungi</taxon>
        <taxon>Fungi incertae sedis</taxon>
        <taxon>Mucoromycota</taxon>
        <taxon>Mortierellomycotina</taxon>
        <taxon>Mortierellomycetes</taxon>
        <taxon>Mortierellales</taxon>
        <taxon>Mortierellaceae</taxon>
        <taxon>Podila</taxon>
    </lineage>
</organism>
<keyword evidence="1" id="KW-0812">Transmembrane</keyword>
<keyword evidence="3" id="KW-1185">Reference proteome</keyword>
<feature type="transmembrane region" description="Helical" evidence="1">
    <location>
        <begin position="91"/>
        <end position="114"/>
    </location>
</feature>
<dbReference type="Proteomes" id="UP000696485">
    <property type="component" value="Unassembled WGS sequence"/>
</dbReference>
<keyword evidence="1" id="KW-1133">Transmembrane helix</keyword>
<dbReference type="AlphaFoldDB" id="A0A9P5SS91"/>
<proteinExistence type="predicted"/>
<name>A0A9P5SS91_9FUNG</name>
<gene>
    <name evidence="2" type="ORF">BG006_005158</name>
</gene>
<dbReference type="EMBL" id="JAAAUY010000029">
    <property type="protein sequence ID" value="KAF9337351.1"/>
    <property type="molecule type" value="Genomic_DNA"/>
</dbReference>